<proteinExistence type="predicted"/>
<gene>
    <name evidence="7" type="primary">cbiQ</name>
    <name evidence="7" type="ORF">RGC78_16010</name>
</gene>
<evidence type="ECO:0000256" key="6">
    <source>
        <dbReference type="SAM" id="Phobius"/>
    </source>
</evidence>
<keyword evidence="2" id="KW-1003">Cell membrane</keyword>
<dbReference type="Proteomes" id="UP001256646">
    <property type="component" value="Unassembled WGS sequence"/>
</dbReference>
<evidence type="ECO:0000256" key="2">
    <source>
        <dbReference type="ARBA" id="ARBA00022475"/>
    </source>
</evidence>
<organism evidence="7 8">
    <name type="scientific">Clostridium aquiflavi</name>
    <dbReference type="NCBI Taxonomy" id="3073603"/>
    <lineage>
        <taxon>Bacteria</taxon>
        <taxon>Bacillati</taxon>
        <taxon>Bacillota</taxon>
        <taxon>Clostridia</taxon>
        <taxon>Eubacteriales</taxon>
        <taxon>Clostridiaceae</taxon>
        <taxon>Clostridium</taxon>
    </lineage>
</organism>
<evidence type="ECO:0000256" key="1">
    <source>
        <dbReference type="ARBA" id="ARBA00004651"/>
    </source>
</evidence>
<keyword evidence="8" id="KW-1185">Reference proteome</keyword>
<reference evidence="7 8" key="1">
    <citation type="submission" date="2023-09" db="EMBL/GenBank/DDBJ databases">
        <authorList>
            <person name="Zhai L."/>
        </authorList>
    </citation>
    <scope>NUCLEOTIDE SEQUENCE [LARGE SCALE GENOMIC DNA]</scope>
    <source>
        <strain evidence="7 8">5 N-1</strain>
    </source>
</reference>
<dbReference type="InterPro" id="IPR003339">
    <property type="entry name" value="ABC/ECF_trnsptr_transmembrane"/>
</dbReference>
<evidence type="ECO:0000256" key="4">
    <source>
        <dbReference type="ARBA" id="ARBA00022989"/>
    </source>
</evidence>
<dbReference type="RefSeq" id="WP_309556947.1">
    <property type="nucleotide sequence ID" value="NZ_JAVJAN010000083.1"/>
</dbReference>
<keyword evidence="5 6" id="KW-0472">Membrane</keyword>
<sequence length="270" mass="31239">MKIKLKEKSHNHSEGIYSIDFYAYQSQIGHWNSMFKVLFAFITLLFCIIADNFYVSLTIVFTMAFITIYKGGILFREYLHLLTIPMFFMILGSIAIAIGISTRPLGQYNLNFHWFYLYSSNESIIKTLKIMMKAFGAISAMYMMTLSTSASEIISVLRKLHIPKLIIELMNMVYRFIFILLDVQCKMKNSAQSRLGYVDFKTSCYSFGSTAGNLLIVSLKKANAYYDSMESRCYNGEMNFLEEDKNIEISQIVLAIIYMICLIILWLITR</sequence>
<dbReference type="InterPro" id="IPR012809">
    <property type="entry name" value="ECF_CbiQ"/>
</dbReference>
<feature type="transmembrane region" description="Helical" evidence="6">
    <location>
        <begin position="78"/>
        <end position="100"/>
    </location>
</feature>
<dbReference type="PANTHER" id="PTHR43723:SF1">
    <property type="entry name" value="COBALT TRANSPORT PROTEIN CBIQ"/>
    <property type="match status" value="1"/>
</dbReference>
<feature type="transmembrane region" description="Helical" evidence="6">
    <location>
        <begin position="37"/>
        <end position="66"/>
    </location>
</feature>
<name>A0ABU1ELA9_9CLOT</name>
<evidence type="ECO:0000256" key="3">
    <source>
        <dbReference type="ARBA" id="ARBA00022692"/>
    </source>
</evidence>
<dbReference type="CDD" id="cd16914">
    <property type="entry name" value="EcfT"/>
    <property type="match status" value="1"/>
</dbReference>
<dbReference type="InterPro" id="IPR052770">
    <property type="entry name" value="Cobalt_transport_CbiQ"/>
</dbReference>
<evidence type="ECO:0000313" key="7">
    <source>
        <dbReference type="EMBL" id="MDR5588968.1"/>
    </source>
</evidence>
<dbReference type="EMBL" id="JAVJAN010000083">
    <property type="protein sequence ID" value="MDR5588968.1"/>
    <property type="molecule type" value="Genomic_DNA"/>
</dbReference>
<keyword evidence="4 6" id="KW-1133">Transmembrane helix</keyword>
<feature type="transmembrane region" description="Helical" evidence="6">
    <location>
        <begin position="249"/>
        <end position="268"/>
    </location>
</feature>
<comment type="caution">
    <text evidence="7">The sequence shown here is derived from an EMBL/GenBank/DDBJ whole genome shotgun (WGS) entry which is preliminary data.</text>
</comment>
<protein>
    <submittedName>
        <fullName evidence="7">Cobalt ECF transporter T component CbiQ</fullName>
    </submittedName>
</protein>
<feature type="transmembrane region" description="Helical" evidence="6">
    <location>
        <begin position="134"/>
        <end position="156"/>
    </location>
</feature>
<accession>A0ABU1ELA9</accession>
<keyword evidence="3 6" id="KW-0812">Transmembrane</keyword>
<comment type="subcellular location">
    <subcellularLocation>
        <location evidence="1">Cell membrane</location>
        <topology evidence="1">Multi-pass membrane protein</topology>
    </subcellularLocation>
</comment>
<evidence type="ECO:0000256" key="5">
    <source>
        <dbReference type="ARBA" id="ARBA00023136"/>
    </source>
</evidence>
<dbReference type="Pfam" id="PF02361">
    <property type="entry name" value="CbiQ"/>
    <property type="match status" value="1"/>
</dbReference>
<dbReference type="PANTHER" id="PTHR43723">
    <property type="entry name" value="COBALT TRANSPORT PROTEIN CBIQ"/>
    <property type="match status" value="1"/>
</dbReference>
<evidence type="ECO:0000313" key="8">
    <source>
        <dbReference type="Proteomes" id="UP001256646"/>
    </source>
</evidence>
<dbReference type="NCBIfam" id="TIGR02454">
    <property type="entry name" value="ECF_T_CbiQ"/>
    <property type="match status" value="1"/>
</dbReference>